<organism evidence="8 9">
    <name type="scientific">Allisonella histaminiformans</name>
    <dbReference type="NCBI Taxonomy" id="209880"/>
    <lineage>
        <taxon>Bacteria</taxon>
        <taxon>Bacillati</taxon>
        <taxon>Bacillota</taxon>
        <taxon>Negativicutes</taxon>
        <taxon>Veillonellales</taxon>
        <taxon>Veillonellaceae</taxon>
        <taxon>Allisonella</taxon>
    </lineage>
</organism>
<dbReference type="RefSeq" id="WP_091365273.1">
    <property type="nucleotide sequence ID" value="NZ_FMXA01000022.1"/>
</dbReference>
<sequence>MNRRMLLNTILLGLFLFLFGFKLFPRPWHQIAGVLVLLPVLIHAINNRRWFSALKRGRWNRKRRLWTTANLALLVGVLFTVFTGFLCSDYMTTSYGSTLPYNAHLISRLHKLFAKILLLLIAGHVFFHWKAFSSWIRHGLKR</sequence>
<keyword evidence="2" id="KW-1003">Cell membrane</keyword>
<keyword evidence="4 6" id="KW-1133">Transmembrane helix</keyword>
<accession>A0A1G5WJL3</accession>
<evidence type="ECO:0000259" key="7">
    <source>
        <dbReference type="Pfam" id="PF01292"/>
    </source>
</evidence>
<feature type="transmembrane region" description="Helical" evidence="6">
    <location>
        <begin position="27"/>
        <end position="45"/>
    </location>
</feature>
<proteinExistence type="predicted"/>
<dbReference type="GO" id="GO:0022904">
    <property type="term" value="P:respiratory electron transport chain"/>
    <property type="evidence" value="ECO:0007669"/>
    <property type="project" value="InterPro"/>
</dbReference>
<evidence type="ECO:0000256" key="2">
    <source>
        <dbReference type="ARBA" id="ARBA00022475"/>
    </source>
</evidence>
<dbReference type="GO" id="GO:0005886">
    <property type="term" value="C:plasma membrane"/>
    <property type="evidence" value="ECO:0007669"/>
    <property type="project" value="UniProtKB-SubCell"/>
</dbReference>
<feature type="transmembrane region" description="Helical" evidence="6">
    <location>
        <begin position="5"/>
        <end position="21"/>
    </location>
</feature>
<dbReference type="STRING" id="209880.SAMN02910343_01420"/>
<evidence type="ECO:0000256" key="5">
    <source>
        <dbReference type="ARBA" id="ARBA00023136"/>
    </source>
</evidence>
<name>A0A1G5WJL3_9FIRM</name>
<protein>
    <submittedName>
        <fullName evidence="8">Cytochrome b561</fullName>
    </submittedName>
</protein>
<dbReference type="OrthoDB" id="1665301at2"/>
<evidence type="ECO:0000256" key="1">
    <source>
        <dbReference type="ARBA" id="ARBA00004651"/>
    </source>
</evidence>
<dbReference type="Proteomes" id="UP000199689">
    <property type="component" value="Unassembled WGS sequence"/>
</dbReference>
<comment type="subcellular location">
    <subcellularLocation>
        <location evidence="1">Cell membrane</location>
        <topology evidence="1">Multi-pass membrane protein</topology>
    </subcellularLocation>
</comment>
<feature type="domain" description="Cytochrome b561 bacterial/Ni-hydrogenase" evidence="7">
    <location>
        <begin position="17"/>
        <end position="127"/>
    </location>
</feature>
<dbReference type="EMBL" id="FMXA01000022">
    <property type="protein sequence ID" value="SDA58202.1"/>
    <property type="molecule type" value="Genomic_DNA"/>
</dbReference>
<dbReference type="InterPro" id="IPR011577">
    <property type="entry name" value="Cyt_b561_bac/Ni-Hgenase"/>
</dbReference>
<evidence type="ECO:0000256" key="6">
    <source>
        <dbReference type="SAM" id="Phobius"/>
    </source>
</evidence>
<feature type="transmembrane region" description="Helical" evidence="6">
    <location>
        <begin position="65"/>
        <end position="92"/>
    </location>
</feature>
<evidence type="ECO:0000313" key="8">
    <source>
        <dbReference type="EMBL" id="SDA58202.1"/>
    </source>
</evidence>
<dbReference type="GeneID" id="87756416"/>
<gene>
    <name evidence="8" type="ORF">SAMN02910343_01420</name>
</gene>
<evidence type="ECO:0000256" key="4">
    <source>
        <dbReference type="ARBA" id="ARBA00022989"/>
    </source>
</evidence>
<keyword evidence="3 6" id="KW-0812">Transmembrane</keyword>
<evidence type="ECO:0000256" key="3">
    <source>
        <dbReference type="ARBA" id="ARBA00022692"/>
    </source>
</evidence>
<dbReference type="InterPro" id="IPR016174">
    <property type="entry name" value="Di-haem_cyt_TM"/>
</dbReference>
<dbReference type="AlphaFoldDB" id="A0A1G5WJL3"/>
<dbReference type="GO" id="GO:0009055">
    <property type="term" value="F:electron transfer activity"/>
    <property type="evidence" value="ECO:0007669"/>
    <property type="project" value="InterPro"/>
</dbReference>
<evidence type="ECO:0000313" key="9">
    <source>
        <dbReference type="Proteomes" id="UP000199689"/>
    </source>
</evidence>
<feature type="transmembrane region" description="Helical" evidence="6">
    <location>
        <begin position="112"/>
        <end position="132"/>
    </location>
</feature>
<keyword evidence="9" id="KW-1185">Reference proteome</keyword>
<keyword evidence="5 6" id="KW-0472">Membrane</keyword>
<dbReference type="Pfam" id="PF01292">
    <property type="entry name" value="Ni_hydr_CYTB"/>
    <property type="match status" value="1"/>
</dbReference>
<reference evidence="8 9" key="1">
    <citation type="submission" date="2016-10" db="EMBL/GenBank/DDBJ databases">
        <authorList>
            <person name="de Groot N.N."/>
        </authorList>
    </citation>
    <scope>NUCLEOTIDE SEQUENCE [LARGE SCALE GENOMIC DNA]</scope>
    <source>
        <strain evidence="8 9">DSM 15230</strain>
    </source>
</reference>
<dbReference type="SUPFAM" id="SSF81342">
    <property type="entry name" value="Transmembrane di-heme cytochromes"/>
    <property type="match status" value="1"/>
</dbReference>